<evidence type="ECO:0008006" key="4">
    <source>
        <dbReference type="Google" id="ProtNLM"/>
    </source>
</evidence>
<dbReference type="InterPro" id="IPR016024">
    <property type="entry name" value="ARM-type_fold"/>
</dbReference>
<protein>
    <recommendedName>
        <fullName evidence="4">HEAT repeat domain-containing protein</fullName>
    </recommendedName>
</protein>
<evidence type="ECO:0000313" key="3">
    <source>
        <dbReference type="Proteomes" id="UP001602287"/>
    </source>
</evidence>
<sequence length="404" mass="43722">MPQRSVPAEKVDWSSVSHAYGPAVEIPALLRAVRSDIQEVRQGAYGDLVDLLVHQGSRFEASAAVAPYLIDIVADPAAPDRFAACQVLAAIAVGDESSWLSDRPDPSDMRAEAQRRASLSREELEAEHRDWMAAAPNEEERSARERRAEWGDVEADRDEQRWTIEAYDAVRVGVPVYVAALEASEAAVRLYAAHLLAWFPEEEGLVGPVLAGLIRREPDPVVAAAACVAASLGCPHGGEALIDALSNRRGSVNRAERWSAVLGLSRILSHPDRSLVRELYECLFGATEPVPYWPFLEGDMAGMAALTIAELTPGVAGDRIDVLAETAASADHTADAFTLLTALLDAAFPDGPIPDGVGFTDLTPTRQRALWTVLSSGVMSAAPRLLSRYNLPDSEQQLRTWCRA</sequence>
<keyword evidence="3" id="KW-1185">Reference proteome</keyword>
<comment type="caution">
    <text evidence="2">The sequence shown here is derived from an EMBL/GenBank/DDBJ whole genome shotgun (WGS) entry which is preliminary data.</text>
</comment>
<evidence type="ECO:0000256" key="1">
    <source>
        <dbReference type="SAM" id="MobiDB-lite"/>
    </source>
</evidence>
<dbReference type="RefSeq" id="WP_210865694.1">
    <property type="nucleotide sequence ID" value="NZ_JBEZFX010000001.1"/>
</dbReference>
<feature type="region of interest" description="Disordered" evidence="1">
    <location>
        <begin position="100"/>
        <end position="148"/>
    </location>
</feature>
<dbReference type="Proteomes" id="UP001602287">
    <property type="component" value="Unassembled WGS sequence"/>
</dbReference>
<dbReference type="SUPFAM" id="SSF48371">
    <property type="entry name" value="ARM repeat"/>
    <property type="match status" value="1"/>
</dbReference>
<dbReference type="InterPro" id="IPR011989">
    <property type="entry name" value="ARM-like"/>
</dbReference>
<gene>
    <name evidence="2" type="ORF">ACFY3B_10850</name>
</gene>
<dbReference type="GeneID" id="95366940"/>
<name>A0ABW6VR38_9ACTN</name>
<dbReference type="EMBL" id="JBIAZM010000003">
    <property type="protein sequence ID" value="MFF5200091.1"/>
    <property type="molecule type" value="Genomic_DNA"/>
</dbReference>
<organism evidence="2 3">
    <name type="scientific">Micromonospora parva</name>
    <dbReference type="NCBI Taxonomy" id="1464048"/>
    <lineage>
        <taxon>Bacteria</taxon>
        <taxon>Bacillati</taxon>
        <taxon>Actinomycetota</taxon>
        <taxon>Actinomycetes</taxon>
        <taxon>Micromonosporales</taxon>
        <taxon>Micromonosporaceae</taxon>
        <taxon>Micromonospora</taxon>
    </lineage>
</organism>
<evidence type="ECO:0000313" key="2">
    <source>
        <dbReference type="EMBL" id="MFF5200091.1"/>
    </source>
</evidence>
<feature type="compositionally biased region" description="Basic and acidic residues" evidence="1">
    <location>
        <begin position="102"/>
        <end position="131"/>
    </location>
</feature>
<dbReference type="Gene3D" id="1.25.10.10">
    <property type="entry name" value="Leucine-rich Repeat Variant"/>
    <property type="match status" value="1"/>
</dbReference>
<proteinExistence type="predicted"/>
<accession>A0ABW6VR38</accession>
<reference evidence="2 3" key="1">
    <citation type="submission" date="2024-10" db="EMBL/GenBank/DDBJ databases">
        <title>The Natural Products Discovery Center: Release of the First 8490 Sequenced Strains for Exploring Actinobacteria Biosynthetic Diversity.</title>
        <authorList>
            <person name="Kalkreuter E."/>
            <person name="Kautsar S.A."/>
            <person name="Yang D."/>
            <person name="Bader C.D."/>
            <person name="Teijaro C.N."/>
            <person name="Fluegel L."/>
            <person name="Davis C.M."/>
            <person name="Simpson J.R."/>
            <person name="Lauterbach L."/>
            <person name="Steele A.D."/>
            <person name="Gui C."/>
            <person name="Meng S."/>
            <person name="Li G."/>
            <person name="Viehrig K."/>
            <person name="Ye F."/>
            <person name="Su P."/>
            <person name="Kiefer A.F."/>
            <person name="Nichols A."/>
            <person name="Cepeda A.J."/>
            <person name="Yan W."/>
            <person name="Fan B."/>
            <person name="Jiang Y."/>
            <person name="Adhikari A."/>
            <person name="Zheng C.-J."/>
            <person name="Schuster L."/>
            <person name="Cowan T.M."/>
            <person name="Smanski M.J."/>
            <person name="Chevrette M.G."/>
            <person name="De Carvalho L.P.S."/>
            <person name="Shen B."/>
        </authorList>
    </citation>
    <scope>NUCLEOTIDE SEQUENCE [LARGE SCALE GENOMIC DNA]</scope>
    <source>
        <strain evidence="2 3">NPDC000140</strain>
    </source>
</reference>
<feature type="compositionally biased region" description="Basic and acidic residues" evidence="1">
    <location>
        <begin position="138"/>
        <end position="148"/>
    </location>
</feature>